<organism evidence="3 4">
    <name type="scientific">Cytospora paraplurivora</name>
    <dbReference type="NCBI Taxonomy" id="2898453"/>
    <lineage>
        <taxon>Eukaryota</taxon>
        <taxon>Fungi</taxon>
        <taxon>Dikarya</taxon>
        <taxon>Ascomycota</taxon>
        <taxon>Pezizomycotina</taxon>
        <taxon>Sordariomycetes</taxon>
        <taxon>Sordariomycetidae</taxon>
        <taxon>Diaporthales</taxon>
        <taxon>Cytosporaceae</taxon>
        <taxon>Cytospora</taxon>
    </lineage>
</organism>
<comment type="caution">
    <text evidence="3">The sequence shown here is derived from an EMBL/GenBank/DDBJ whole genome shotgun (WGS) entry which is preliminary data.</text>
</comment>
<feature type="compositionally biased region" description="Basic and acidic residues" evidence="1">
    <location>
        <begin position="297"/>
        <end position="312"/>
    </location>
</feature>
<feature type="signal peptide" evidence="2">
    <location>
        <begin position="1"/>
        <end position="25"/>
    </location>
</feature>
<proteinExistence type="predicted"/>
<dbReference type="EMBL" id="JAJSPL020000048">
    <property type="protein sequence ID" value="KAK7733116.1"/>
    <property type="molecule type" value="Genomic_DNA"/>
</dbReference>
<evidence type="ECO:0000313" key="4">
    <source>
        <dbReference type="Proteomes" id="UP001320245"/>
    </source>
</evidence>
<feature type="chain" id="PRO_5042927030" evidence="2">
    <location>
        <begin position="26"/>
        <end position="387"/>
    </location>
</feature>
<gene>
    <name evidence="3" type="ORF">SLS53_008304</name>
</gene>
<evidence type="ECO:0000313" key="3">
    <source>
        <dbReference type="EMBL" id="KAK7733116.1"/>
    </source>
</evidence>
<feature type="compositionally biased region" description="Basic and acidic residues" evidence="1">
    <location>
        <begin position="121"/>
        <end position="132"/>
    </location>
</feature>
<keyword evidence="2" id="KW-0732">Signal</keyword>
<feature type="compositionally biased region" description="Low complexity" evidence="1">
    <location>
        <begin position="266"/>
        <end position="290"/>
    </location>
</feature>
<evidence type="ECO:0000256" key="2">
    <source>
        <dbReference type="SAM" id="SignalP"/>
    </source>
</evidence>
<sequence>MYLLTLTFALGYLSGQLPIPHQALAATVLICLLLTSRIVSPSTPPADEHYGKAVDTAANPLDPKAIYGSQKEIENKQDQQVEQRLARGRAPRQTIGRTVSSESLTVQPYERQSQGFQLPRRNRETTSPREPELSPLLPRATSSPATVALTAPHCETRNTEMGNIRPNPPQAFGCDQEPSTHEATEKPGVDQVSPKPHRSKSIEYAGMEQHQGPAADDGQGSSPDYPRIQEKVRPQAVEARLTGVTNEGFLAEAHVDVSQAAPSGDTGTQQRSSLTSSSSSEEMEVSQQSTNITTPGVDEKQDRHAPATKDDQVTETSSGMKSTSDKNGGNSNIGEVNMSDLLKTSNRLLEEGRQLLVDGMRQPRQAQSCVVGDESESNRKGWYPHDV</sequence>
<keyword evidence="4" id="KW-1185">Reference proteome</keyword>
<dbReference type="AlphaFoldDB" id="A0AAN9U7E6"/>
<feature type="region of interest" description="Disordered" evidence="1">
    <location>
        <begin position="255"/>
        <end position="339"/>
    </location>
</feature>
<feature type="compositionally biased region" description="Polar residues" evidence="1">
    <location>
        <begin position="314"/>
        <end position="334"/>
    </location>
</feature>
<accession>A0AAN9U7E6</accession>
<dbReference type="Proteomes" id="UP001320245">
    <property type="component" value="Unassembled WGS sequence"/>
</dbReference>
<feature type="compositionally biased region" description="Basic and acidic residues" evidence="1">
    <location>
        <begin position="178"/>
        <end position="188"/>
    </location>
</feature>
<evidence type="ECO:0000256" key="1">
    <source>
        <dbReference type="SAM" id="MobiDB-lite"/>
    </source>
</evidence>
<feature type="region of interest" description="Disordered" evidence="1">
    <location>
        <begin position="84"/>
        <end position="240"/>
    </location>
</feature>
<reference evidence="3 4" key="1">
    <citation type="journal article" date="2023" name="PLoS ONE">
        <title>Cytospora paraplurivora sp. nov. isolated from orchards with fruit tree decline syndrome in Ontario, Canada.</title>
        <authorList>
            <person name="Ilyukhin E."/>
            <person name="Nguyen H.D.T."/>
            <person name="Castle A.J."/>
            <person name="Ellouze W."/>
        </authorList>
    </citation>
    <scope>NUCLEOTIDE SEQUENCE [LARGE SCALE GENOMIC DNA]</scope>
    <source>
        <strain evidence="3 4">FDS-564</strain>
    </source>
</reference>
<feature type="region of interest" description="Disordered" evidence="1">
    <location>
        <begin position="359"/>
        <end position="387"/>
    </location>
</feature>
<feature type="compositionally biased region" description="Basic and acidic residues" evidence="1">
    <location>
        <begin position="376"/>
        <end position="387"/>
    </location>
</feature>
<name>A0AAN9U7E6_9PEZI</name>
<feature type="compositionally biased region" description="Polar residues" evidence="1">
    <location>
        <begin position="95"/>
        <end position="116"/>
    </location>
</feature>
<protein>
    <submittedName>
        <fullName evidence="3">Uncharacterized protein</fullName>
    </submittedName>
</protein>